<dbReference type="AlphaFoldDB" id="A0A8T0SIR7"/>
<evidence type="ECO:0000313" key="2">
    <source>
        <dbReference type="Proteomes" id="UP000823388"/>
    </source>
</evidence>
<accession>A0A8T0SIR7</accession>
<keyword evidence="2" id="KW-1185">Reference proteome</keyword>
<gene>
    <name evidence="1" type="ORF">PVAP13_5KG163314</name>
</gene>
<protein>
    <submittedName>
        <fullName evidence="1">Uncharacterized protein</fullName>
    </submittedName>
</protein>
<comment type="caution">
    <text evidence="1">The sequence shown here is derived from an EMBL/GenBank/DDBJ whole genome shotgun (WGS) entry which is preliminary data.</text>
</comment>
<name>A0A8T0SIR7_PANVG</name>
<organism evidence="1 2">
    <name type="scientific">Panicum virgatum</name>
    <name type="common">Blackwell switchgrass</name>
    <dbReference type="NCBI Taxonomy" id="38727"/>
    <lineage>
        <taxon>Eukaryota</taxon>
        <taxon>Viridiplantae</taxon>
        <taxon>Streptophyta</taxon>
        <taxon>Embryophyta</taxon>
        <taxon>Tracheophyta</taxon>
        <taxon>Spermatophyta</taxon>
        <taxon>Magnoliopsida</taxon>
        <taxon>Liliopsida</taxon>
        <taxon>Poales</taxon>
        <taxon>Poaceae</taxon>
        <taxon>PACMAD clade</taxon>
        <taxon>Panicoideae</taxon>
        <taxon>Panicodae</taxon>
        <taxon>Paniceae</taxon>
        <taxon>Panicinae</taxon>
        <taxon>Panicum</taxon>
        <taxon>Panicum sect. Hiantes</taxon>
    </lineage>
</organism>
<proteinExistence type="predicted"/>
<sequence length="90" mass="9851">MEASSKHHCPAPVASLFCGGLKDVCRLSLPEGPALTLLIMPRCQLHLTQVLTQNRLIEDTDHEGLTAEVFGWSRHYRLGTNGLSSIVPKS</sequence>
<dbReference type="EMBL" id="CM029045">
    <property type="protein sequence ID" value="KAG2596466.1"/>
    <property type="molecule type" value="Genomic_DNA"/>
</dbReference>
<dbReference type="Proteomes" id="UP000823388">
    <property type="component" value="Chromosome 5K"/>
</dbReference>
<reference evidence="1" key="1">
    <citation type="submission" date="2020-05" db="EMBL/GenBank/DDBJ databases">
        <title>WGS assembly of Panicum virgatum.</title>
        <authorList>
            <person name="Lovell J.T."/>
            <person name="Jenkins J."/>
            <person name="Shu S."/>
            <person name="Juenger T.E."/>
            <person name="Schmutz J."/>
        </authorList>
    </citation>
    <scope>NUCLEOTIDE SEQUENCE</scope>
    <source>
        <strain evidence="1">AP13</strain>
    </source>
</reference>
<evidence type="ECO:0000313" key="1">
    <source>
        <dbReference type="EMBL" id="KAG2596466.1"/>
    </source>
</evidence>